<reference evidence="1 2" key="1">
    <citation type="journal article" date="2018" name="Front. Plant Sci.">
        <title>Red Clover (Trifolium pratense) and Zigzag Clover (T. medium) - A Picture of Genomic Similarities and Differences.</title>
        <authorList>
            <person name="Dluhosova J."/>
            <person name="Istvanek J."/>
            <person name="Nedelnik J."/>
            <person name="Repkova J."/>
        </authorList>
    </citation>
    <scope>NUCLEOTIDE SEQUENCE [LARGE SCALE GENOMIC DNA]</scope>
    <source>
        <strain evidence="2">cv. 10/8</strain>
        <tissue evidence="1">Leaf</tissue>
    </source>
</reference>
<keyword evidence="2" id="KW-1185">Reference proteome</keyword>
<dbReference type="EMBL" id="LXQA011016497">
    <property type="protein sequence ID" value="MCI81332.1"/>
    <property type="molecule type" value="Genomic_DNA"/>
</dbReference>
<name>A0A392V1P5_9FABA</name>
<organism evidence="1 2">
    <name type="scientific">Trifolium medium</name>
    <dbReference type="NCBI Taxonomy" id="97028"/>
    <lineage>
        <taxon>Eukaryota</taxon>
        <taxon>Viridiplantae</taxon>
        <taxon>Streptophyta</taxon>
        <taxon>Embryophyta</taxon>
        <taxon>Tracheophyta</taxon>
        <taxon>Spermatophyta</taxon>
        <taxon>Magnoliopsida</taxon>
        <taxon>eudicotyledons</taxon>
        <taxon>Gunneridae</taxon>
        <taxon>Pentapetalae</taxon>
        <taxon>rosids</taxon>
        <taxon>fabids</taxon>
        <taxon>Fabales</taxon>
        <taxon>Fabaceae</taxon>
        <taxon>Papilionoideae</taxon>
        <taxon>50 kb inversion clade</taxon>
        <taxon>NPAAA clade</taxon>
        <taxon>Hologalegina</taxon>
        <taxon>IRL clade</taxon>
        <taxon>Trifolieae</taxon>
        <taxon>Trifolium</taxon>
    </lineage>
</organism>
<feature type="non-terminal residue" evidence="1">
    <location>
        <position position="33"/>
    </location>
</feature>
<sequence>MVGMMDKTWSVVIRFLGDKELMEIAMKIGLERR</sequence>
<proteinExistence type="predicted"/>
<dbReference type="Proteomes" id="UP000265520">
    <property type="component" value="Unassembled WGS sequence"/>
</dbReference>
<dbReference type="AlphaFoldDB" id="A0A392V1P5"/>
<protein>
    <submittedName>
        <fullName evidence="1">Uncharacterized protein</fullName>
    </submittedName>
</protein>
<comment type="caution">
    <text evidence="1">The sequence shown here is derived from an EMBL/GenBank/DDBJ whole genome shotgun (WGS) entry which is preliminary data.</text>
</comment>
<accession>A0A392V1P5</accession>
<evidence type="ECO:0000313" key="1">
    <source>
        <dbReference type="EMBL" id="MCI81332.1"/>
    </source>
</evidence>
<evidence type="ECO:0000313" key="2">
    <source>
        <dbReference type="Proteomes" id="UP000265520"/>
    </source>
</evidence>